<evidence type="ECO:0000256" key="6">
    <source>
        <dbReference type="SAM" id="MobiDB-lite"/>
    </source>
</evidence>
<comment type="similarity">
    <text evidence="5">Belongs to the SAT4 family.</text>
</comment>
<evidence type="ECO:0000256" key="3">
    <source>
        <dbReference type="ARBA" id="ARBA00022989"/>
    </source>
</evidence>
<proteinExistence type="inferred from homology"/>
<evidence type="ECO:0000256" key="2">
    <source>
        <dbReference type="ARBA" id="ARBA00022692"/>
    </source>
</evidence>
<evidence type="ECO:0000256" key="7">
    <source>
        <dbReference type="SAM" id="Phobius"/>
    </source>
</evidence>
<evidence type="ECO:0000256" key="5">
    <source>
        <dbReference type="ARBA" id="ARBA00038359"/>
    </source>
</evidence>
<evidence type="ECO:0000313" key="10">
    <source>
        <dbReference type="Proteomes" id="UP001172102"/>
    </source>
</evidence>
<dbReference type="PANTHER" id="PTHR33048">
    <property type="entry name" value="PTH11-LIKE INTEGRAL MEMBRANE PROTEIN (AFU_ORTHOLOGUE AFUA_5G11245)"/>
    <property type="match status" value="1"/>
</dbReference>
<feature type="transmembrane region" description="Helical" evidence="7">
    <location>
        <begin position="265"/>
        <end position="285"/>
    </location>
</feature>
<keyword evidence="10" id="KW-1185">Reference proteome</keyword>
<feature type="region of interest" description="Disordered" evidence="6">
    <location>
        <begin position="1"/>
        <end position="24"/>
    </location>
</feature>
<evidence type="ECO:0000256" key="4">
    <source>
        <dbReference type="ARBA" id="ARBA00023136"/>
    </source>
</evidence>
<evidence type="ECO:0000256" key="1">
    <source>
        <dbReference type="ARBA" id="ARBA00004141"/>
    </source>
</evidence>
<evidence type="ECO:0000313" key="9">
    <source>
        <dbReference type="EMBL" id="KAK0716328.1"/>
    </source>
</evidence>
<dbReference type="Proteomes" id="UP001172102">
    <property type="component" value="Unassembled WGS sequence"/>
</dbReference>
<dbReference type="PANTHER" id="PTHR33048:SF47">
    <property type="entry name" value="INTEGRAL MEMBRANE PROTEIN-RELATED"/>
    <property type="match status" value="1"/>
</dbReference>
<sequence length="354" mass="39921">MADANYTNPANHPPPGTGPGPPGVPGGMDRSYSVDIIVCAAITAAISFVFVAMRFYARLFIVRVLHREDWLILIAQIFSTVMCGGFIHEAILGHGSHAWLVPAENISPMAKAAWYTILFYQLSLSCSQVSILLLYCRVWNYPWIRQAAKGLLVFVMIYKFLIILVCVTACIPLQAFWDFELQEHSYCHGKPIWWAATYLHIATDFLTYLLPMPVIFRVQFPIRQRILLFVLFAFGFFICIISIIRCYLLKLVDDTNDFTFDNVSIAFWSCVETNGTISIACFMTMKPLLSRWFPSIVEERPTASRVVAGSNGRLPTIGSRPMRLRPADLHRSLTASLRGYEAVTDDDDGRAKNA</sequence>
<feature type="transmembrane region" description="Helical" evidence="7">
    <location>
        <begin position="192"/>
        <end position="214"/>
    </location>
</feature>
<feature type="compositionally biased region" description="Polar residues" evidence="6">
    <location>
        <begin position="1"/>
        <end position="10"/>
    </location>
</feature>
<feature type="domain" description="Rhodopsin" evidence="8">
    <location>
        <begin position="53"/>
        <end position="291"/>
    </location>
</feature>
<feature type="transmembrane region" description="Helical" evidence="7">
    <location>
        <begin position="151"/>
        <end position="177"/>
    </location>
</feature>
<feature type="transmembrane region" description="Helical" evidence="7">
    <location>
        <begin position="69"/>
        <end position="92"/>
    </location>
</feature>
<keyword evidence="4 7" id="KW-0472">Membrane</keyword>
<comment type="subcellular location">
    <subcellularLocation>
        <location evidence="1">Membrane</location>
        <topology evidence="1">Multi-pass membrane protein</topology>
    </subcellularLocation>
</comment>
<dbReference type="InterPro" id="IPR049326">
    <property type="entry name" value="Rhodopsin_dom_fungi"/>
</dbReference>
<dbReference type="InterPro" id="IPR052337">
    <property type="entry name" value="SAT4-like"/>
</dbReference>
<feature type="transmembrane region" description="Helical" evidence="7">
    <location>
        <begin position="226"/>
        <end position="245"/>
    </location>
</feature>
<feature type="transmembrane region" description="Helical" evidence="7">
    <location>
        <begin position="112"/>
        <end position="139"/>
    </location>
</feature>
<comment type="caution">
    <text evidence="9">The sequence shown here is derived from an EMBL/GenBank/DDBJ whole genome shotgun (WGS) entry which is preliminary data.</text>
</comment>
<protein>
    <recommendedName>
        <fullName evidence="8">Rhodopsin domain-containing protein</fullName>
    </recommendedName>
</protein>
<reference evidence="9" key="1">
    <citation type="submission" date="2023-06" db="EMBL/GenBank/DDBJ databases">
        <title>Genome-scale phylogeny and comparative genomics of the fungal order Sordariales.</title>
        <authorList>
            <consortium name="Lawrence Berkeley National Laboratory"/>
            <person name="Hensen N."/>
            <person name="Bonometti L."/>
            <person name="Westerberg I."/>
            <person name="Brannstrom I.O."/>
            <person name="Guillou S."/>
            <person name="Cros-Aarteil S."/>
            <person name="Calhoun S."/>
            <person name="Haridas S."/>
            <person name="Kuo A."/>
            <person name="Mondo S."/>
            <person name="Pangilinan J."/>
            <person name="Riley R."/>
            <person name="Labutti K."/>
            <person name="Andreopoulos B."/>
            <person name="Lipzen A."/>
            <person name="Chen C."/>
            <person name="Yanf M."/>
            <person name="Daum C."/>
            <person name="Ng V."/>
            <person name="Clum A."/>
            <person name="Steindorff A."/>
            <person name="Ohm R."/>
            <person name="Martin F."/>
            <person name="Silar P."/>
            <person name="Natvig D."/>
            <person name="Lalanne C."/>
            <person name="Gautier V."/>
            <person name="Ament-Velasquez S.L."/>
            <person name="Kruys A."/>
            <person name="Hutchinson M.I."/>
            <person name="Powell A.J."/>
            <person name="Barry K."/>
            <person name="Miller A.N."/>
            <person name="Grigoriev I.V."/>
            <person name="Debuchy R."/>
            <person name="Gladieux P."/>
            <person name="Thoren M.H."/>
            <person name="Johannesson H."/>
        </authorList>
    </citation>
    <scope>NUCLEOTIDE SEQUENCE</scope>
    <source>
        <strain evidence="9">SMH4607-1</strain>
    </source>
</reference>
<keyword evidence="2 7" id="KW-0812">Transmembrane</keyword>
<dbReference type="Pfam" id="PF20684">
    <property type="entry name" value="Fung_rhodopsin"/>
    <property type="match status" value="1"/>
</dbReference>
<evidence type="ECO:0000259" key="8">
    <source>
        <dbReference type="Pfam" id="PF20684"/>
    </source>
</evidence>
<feature type="transmembrane region" description="Helical" evidence="7">
    <location>
        <begin position="32"/>
        <end position="57"/>
    </location>
</feature>
<organism evidence="9 10">
    <name type="scientific">Lasiosphaeris hirsuta</name>
    <dbReference type="NCBI Taxonomy" id="260670"/>
    <lineage>
        <taxon>Eukaryota</taxon>
        <taxon>Fungi</taxon>
        <taxon>Dikarya</taxon>
        <taxon>Ascomycota</taxon>
        <taxon>Pezizomycotina</taxon>
        <taxon>Sordariomycetes</taxon>
        <taxon>Sordariomycetidae</taxon>
        <taxon>Sordariales</taxon>
        <taxon>Lasiosphaeriaceae</taxon>
        <taxon>Lasiosphaeris</taxon>
    </lineage>
</organism>
<keyword evidence="3 7" id="KW-1133">Transmembrane helix</keyword>
<name>A0AA40DYK1_9PEZI</name>
<dbReference type="EMBL" id="JAUKUA010000004">
    <property type="protein sequence ID" value="KAK0716328.1"/>
    <property type="molecule type" value="Genomic_DNA"/>
</dbReference>
<gene>
    <name evidence="9" type="ORF">B0H67DRAFT_582870</name>
</gene>
<dbReference type="GO" id="GO:0016020">
    <property type="term" value="C:membrane"/>
    <property type="evidence" value="ECO:0007669"/>
    <property type="project" value="UniProtKB-SubCell"/>
</dbReference>
<dbReference type="AlphaFoldDB" id="A0AA40DYK1"/>
<feature type="compositionally biased region" description="Pro residues" evidence="6">
    <location>
        <begin position="11"/>
        <end position="24"/>
    </location>
</feature>
<accession>A0AA40DYK1</accession>